<protein>
    <submittedName>
        <fullName evidence="2">Uncharacterized protein</fullName>
    </submittedName>
</protein>
<feature type="compositionally biased region" description="Polar residues" evidence="1">
    <location>
        <begin position="186"/>
        <end position="199"/>
    </location>
</feature>
<evidence type="ECO:0000256" key="1">
    <source>
        <dbReference type="SAM" id="MobiDB-lite"/>
    </source>
</evidence>
<evidence type="ECO:0000313" key="3">
    <source>
        <dbReference type="Proteomes" id="UP001209317"/>
    </source>
</evidence>
<organism evidence="2 3">
    <name type="scientific">Haoranjiania flava</name>
    <dbReference type="NCBI Taxonomy" id="1856322"/>
    <lineage>
        <taxon>Bacteria</taxon>
        <taxon>Pseudomonadati</taxon>
        <taxon>Bacteroidota</taxon>
        <taxon>Chitinophagia</taxon>
        <taxon>Chitinophagales</taxon>
        <taxon>Chitinophagaceae</taxon>
        <taxon>Haoranjiania</taxon>
    </lineage>
</organism>
<dbReference type="AlphaFoldDB" id="A0AAE3IKX9"/>
<evidence type="ECO:0000313" key="2">
    <source>
        <dbReference type="EMBL" id="MCU7694117.1"/>
    </source>
</evidence>
<proteinExistence type="predicted"/>
<dbReference type="EMBL" id="JAOTPL010000006">
    <property type="protein sequence ID" value="MCU7694117.1"/>
    <property type="molecule type" value="Genomic_DNA"/>
</dbReference>
<feature type="region of interest" description="Disordered" evidence="1">
    <location>
        <begin position="177"/>
        <end position="199"/>
    </location>
</feature>
<dbReference type="Proteomes" id="UP001209317">
    <property type="component" value="Unassembled WGS sequence"/>
</dbReference>
<dbReference type="RefSeq" id="WP_263037602.1">
    <property type="nucleotide sequence ID" value="NZ_JAOTPL010000006.1"/>
</dbReference>
<reference evidence="2" key="1">
    <citation type="submission" date="2022-10" db="EMBL/GenBank/DDBJ databases">
        <authorList>
            <person name="Kim H.S."/>
            <person name="Kim J.-S."/>
            <person name="Suh M.K."/>
            <person name="Eom M.K."/>
            <person name="Lee J.-S."/>
        </authorList>
    </citation>
    <scope>NUCLEOTIDE SEQUENCE</scope>
    <source>
        <strain evidence="2">LIP-5</strain>
    </source>
</reference>
<gene>
    <name evidence="2" type="ORF">OD355_06255</name>
</gene>
<sequence length="243" mass="26682">MTHANENMNHEDLQEVLPSFGKTAMPYQLPNGYFDGLADDILAQVQIQSYSKEEIFAVPPGYFESFAYNVLNRIKNEPAEENEVLEELRDIAPLLTTISRENMYTVPANYFEKFTVNTGAKSKVVSIDSNKSKKNTWRGLAVAASLLGAVLTLGLLVNKEENTASLSQSNTAYASVEGVSRDSGKPNAQNLGAYLNNPSGKNEVKDAKIVVPQDIKVIDVSNEINTISSQDLEEYLNSTPAIN</sequence>
<keyword evidence="3" id="KW-1185">Reference proteome</keyword>
<accession>A0AAE3IKX9</accession>
<name>A0AAE3IKX9_9BACT</name>
<comment type="caution">
    <text evidence="2">The sequence shown here is derived from an EMBL/GenBank/DDBJ whole genome shotgun (WGS) entry which is preliminary data.</text>
</comment>